<dbReference type="SMART" id="SM01002">
    <property type="entry name" value="AlaDh_PNT_C"/>
    <property type="match status" value="1"/>
</dbReference>
<dbReference type="SMART" id="SM01003">
    <property type="entry name" value="AlaDh_PNT_N"/>
    <property type="match status" value="1"/>
</dbReference>
<evidence type="ECO:0000256" key="6">
    <source>
        <dbReference type="ARBA" id="ARBA00022967"/>
    </source>
</evidence>
<dbReference type="EMBL" id="JBBHLI010000010">
    <property type="protein sequence ID" value="MEK9502237.1"/>
    <property type="molecule type" value="Genomic_DNA"/>
</dbReference>
<dbReference type="SUPFAM" id="SSF51735">
    <property type="entry name" value="NAD(P)-binding Rossmann-fold domains"/>
    <property type="match status" value="1"/>
</dbReference>
<comment type="catalytic activity">
    <reaction evidence="8">
        <text>NAD(+) + NADPH + H(+)(in) = NADH + NADP(+) + H(+)(out)</text>
        <dbReference type="Rhea" id="RHEA:47992"/>
        <dbReference type="ChEBI" id="CHEBI:15378"/>
        <dbReference type="ChEBI" id="CHEBI:57540"/>
        <dbReference type="ChEBI" id="CHEBI:57783"/>
        <dbReference type="ChEBI" id="CHEBI:57945"/>
        <dbReference type="ChEBI" id="CHEBI:58349"/>
        <dbReference type="EC" id="7.1.1.1"/>
    </reaction>
</comment>
<feature type="domain" description="Alanine dehydrogenase/pyridine nucleotide transhydrogenase NAD(H)-binding" evidence="9">
    <location>
        <begin position="148"/>
        <end position="313"/>
    </location>
</feature>
<keyword evidence="12" id="KW-1185">Reference proteome</keyword>
<keyword evidence="4" id="KW-0547">Nucleotide-binding</keyword>
<evidence type="ECO:0000256" key="4">
    <source>
        <dbReference type="ARBA" id="ARBA00022741"/>
    </source>
</evidence>
<evidence type="ECO:0000256" key="2">
    <source>
        <dbReference type="ARBA" id="ARBA00005689"/>
    </source>
</evidence>
<dbReference type="Pfam" id="PF01262">
    <property type="entry name" value="AlaDh_PNT_C"/>
    <property type="match status" value="1"/>
</dbReference>
<reference evidence="11 12" key="1">
    <citation type="submission" date="2024-02" db="EMBL/GenBank/DDBJ databases">
        <title>A novel Gemmatimonadota bacterium.</title>
        <authorList>
            <person name="Du Z.-J."/>
            <person name="Ye Y.-Q."/>
        </authorList>
    </citation>
    <scope>NUCLEOTIDE SEQUENCE [LARGE SCALE GENOMIC DNA]</scope>
    <source>
        <strain evidence="11 12">DH-20</strain>
    </source>
</reference>
<dbReference type="NCBIfam" id="NF006942">
    <property type="entry name" value="PRK09424.1"/>
    <property type="match status" value="1"/>
</dbReference>
<sequence length="385" mass="40079">MKVAVLRETGAGERRVALVPALVSELVDRHSLTVAVEAGCGASSQYSDEEYAAAGAQIGDRASTLADATVVLRVAPPDPVDLESLPRGTVVIGFLAPFDHPAGVRALAAGGLTSFAMELVPRTTRAQRMDALSSQANLAGYKAVLLGADTLGRILPMFMTAAGTIRPGKVLVLGAGVAGLQAIATARRLGARVEAFDVRPAVKEQVESLGASFLVAEEEVAAEGEGGYAGALSEEQHQRELDLIAAHIHDADIVVTTARIPGRRAPELITPDMLASMRAGSVVIDMAASEEGGNCCASRPDETVVVEGVTVLGPTNLPSSLAHHASQMYARNIATLLLEMVDEGELSLDFDNDILGPACLTHDGVVRHGPTRERLDASAEETTDG</sequence>
<name>A0ABU9EDP3_9BACT</name>
<dbReference type="InterPro" id="IPR036291">
    <property type="entry name" value="NAD(P)-bd_dom_sf"/>
</dbReference>
<comment type="caution">
    <text evidence="11">The sequence shown here is derived from an EMBL/GenBank/DDBJ whole genome shotgun (WGS) entry which is preliminary data.</text>
</comment>
<evidence type="ECO:0000256" key="1">
    <source>
        <dbReference type="ARBA" id="ARBA00003943"/>
    </source>
</evidence>
<keyword evidence="11" id="KW-0560">Oxidoreductase</keyword>
<evidence type="ECO:0000313" key="12">
    <source>
        <dbReference type="Proteomes" id="UP001484239"/>
    </source>
</evidence>
<dbReference type="RefSeq" id="WP_405274512.1">
    <property type="nucleotide sequence ID" value="NZ_CP144380.1"/>
</dbReference>
<evidence type="ECO:0000256" key="8">
    <source>
        <dbReference type="ARBA" id="ARBA00048202"/>
    </source>
</evidence>
<dbReference type="Pfam" id="PF05222">
    <property type="entry name" value="AlaDh_PNT_N"/>
    <property type="match status" value="1"/>
</dbReference>
<evidence type="ECO:0000256" key="3">
    <source>
        <dbReference type="ARBA" id="ARBA00012943"/>
    </source>
</evidence>
<dbReference type="Gene3D" id="3.40.50.720">
    <property type="entry name" value="NAD(P)-binding Rossmann-like Domain"/>
    <property type="match status" value="2"/>
</dbReference>
<keyword evidence="6" id="KW-1278">Translocase</keyword>
<dbReference type="InterPro" id="IPR007698">
    <property type="entry name" value="AlaDH/PNT_NAD(H)-bd"/>
</dbReference>
<evidence type="ECO:0000259" key="9">
    <source>
        <dbReference type="SMART" id="SM01002"/>
    </source>
</evidence>
<dbReference type="InterPro" id="IPR007886">
    <property type="entry name" value="AlaDH/PNT_N"/>
</dbReference>
<dbReference type="GO" id="GO:0016491">
    <property type="term" value="F:oxidoreductase activity"/>
    <property type="evidence" value="ECO:0007669"/>
    <property type="project" value="UniProtKB-KW"/>
</dbReference>
<protein>
    <recommendedName>
        <fullName evidence="3">proton-translocating NAD(P)(+) transhydrogenase</fullName>
        <ecNumber evidence="3">7.1.1.1</ecNumber>
    </recommendedName>
</protein>
<proteinExistence type="inferred from homology"/>
<evidence type="ECO:0000259" key="10">
    <source>
        <dbReference type="SMART" id="SM01003"/>
    </source>
</evidence>
<dbReference type="Proteomes" id="UP001484239">
    <property type="component" value="Unassembled WGS sequence"/>
</dbReference>
<dbReference type="CDD" id="cd05304">
    <property type="entry name" value="Rubrum_tdh"/>
    <property type="match status" value="1"/>
</dbReference>
<dbReference type="PANTHER" id="PTHR10160:SF19">
    <property type="entry name" value="PROTON-TRANSLOCATING NAD(P)(+) TRANSHYDROGENASE"/>
    <property type="match status" value="1"/>
</dbReference>
<evidence type="ECO:0000256" key="7">
    <source>
        <dbReference type="ARBA" id="ARBA00023027"/>
    </source>
</evidence>
<dbReference type="PANTHER" id="PTHR10160">
    <property type="entry name" value="NAD(P) TRANSHYDROGENASE"/>
    <property type="match status" value="1"/>
</dbReference>
<organism evidence="11 12">
    <name type="scientific">Gaopeijia maritima</name>
    <dbReference type="NCBI Taxonomy" id="3119007"/>
    <lineage>
        <taxon>Bacteria</taxon>
        <taxon>Pseudomonadati</taxon>
        <taxon>Gemmatimonadota</taxon>
        <taxon>Longimicrobiia</taxon>
        <taxon>Gaopeijiales</taxon>
        <taxon>Gaopeijiaceae</taxon>
        <taxon>Gaopeijia</taxon>
    </lineage>
</organism>
<dbReference type="SUPFAM" id="SSF52283">
    <property type="entry name" value="Formate/glycerate dehydrogenase catalytic domain-like"/>
    <property type="match status" value="1"/>
</dbReference>
<dbReference type="PROSITE" id="PS00837">
    <property type="entry name" value="ALADH_PNT_2"/>
    <property type="match status" value="1"/>
</dbReference>
<gene>
    <name evidence="11" type="ORF">WI372_14685</name>
</gene>
<comment type="similarity">
    <text evidence="2">Belongs to the AlaDH/PNT family.</text>
</comment>
<dbReference type="InterPro" id="IPR008143">
    <property type="entry name" value="Ala_DH/PNT_CS2"/>
</dbReference>
<keyword evidence="7" id="KW-0520">NAD</keyword>
<evidence type="ECO:0000313" key="11">
    <source>
        <dbReference type="EMBL" id="MEK9502237.1"/>
    </source>
</evidence>
<dbReference type="EC" id="7.1.1.1" evidence="3"/>
<comment type="function">
    <text evidence="1">The transhydrogenation between NADH and NADP is coupled to respiration and ATP hydrolysis and functions as a proton pump across the membrane.</text>
</comment>
<evidence type="ECO:0000256" key="5">
    <source>
        <dbReference type="ARBA" id="ARBA00022857"/>
    </source>
</evidence>
<feature type="domain" description="Alanine dehydrogenase/pyridine nucleotide transhydrogenase N-terminal" evidence="10">
    <location>
        <begin position="4"/>
        <end position="139"/>
    </location>
</feature>
<accession>A0ABU9EDP3</accession>
<keyword evidence="5" id="KW-0521">NADP</keyword>